<dbReference type="InterPro" id="IPR036663">
    <property type="entry name" value="Fumarylacetoacetase_C_sf"/>
</dbReference>
<organism evidence="4 5">
    <name type="scientific">Scopulibacillus darangshiensis</name>
    <dbReference type="NCBI Taxonomy" id="442528"/>
    <lineage>
        <taxon>Bacteria</taxon>
        <taxon>Bacillati</taxon>
        <taxon>Bacillota</taxon>
        <taxon>Bacilli</taxon>
        <taxon>Bacillales</taxon>
        <taxon>Sporolactobacillaceae</taxon>
        <taxon>Scopulibacillus</taxon>
    </lineage>
</organism>
<dbReference type="FunFam" id="3.90.850.10:FF:000002">
    <property type="entry name" value="2-hydroxyhepta-2,4-diene-1,7-dioate isomerase"/>
    <property type="match status" value="1"/>
</dbReference>
<dbReference type="PANTHER" id="PTHR42796:SF4">
    <property type="entry name" value="FUMARYLACETOACETATE HYDROLASE DOMAIN-CONTAINING PROTEIN 2A"/>
    <property type="match status" value="1"/>
</dbReference>
<dbReference type="GO" id="GO:0019752">
    <property type="term" value="P:carboxylic acid metabolic process"/>
    <property type="evidence" value="ECO:0007669"/>
    <property type="project" value="UniProtKB-ARBA"/>
</dbReference>
<protein>
    <submittedName>
        <fullName evidence="4">2-keto-4-pentenoate hydratase/2-oxohepta-3-ene-1,7-dioic acid hydratase in catechol pathway</fullName>
    </submittedName>
</protein>
<proteinExistence type="inferred from homology"/>
<dbReference type="Gene3D" id="3.90.850.10">
    <property type="entry name" value="Fumarylacetoacetase-like, C-terminal domain"/>
    <property type="match status" value="1"/>
</dbReference>
<evidence type="ECO:0000259" key="3">
    <source>
        <dbReference type="Pfam" id="PF01557"/>
    </source>
</evidence>
<comment type="similarity">
    <text evidence="1">Belongs to the FAH family.</text>
</comment>
<dbReference type="RefSeq" id="WP_132745684.1">
    <property type="nucleotide sequence ID" value="NZ_SLXK01000009.1"/>
</dbReference>
<reference evidence="4 5" key="1">
    <citation type="submission" date="2019-03" db="EMBL/GenBank/DDBJ databases">
        <title>Genomic Encyclopedia of Type Strains, Phase IV (KMG-IV): sequencing the most valuable type-strain genomes for metagenomic binning, comparative biology and taxonomic classification.</title>
        <authorList>
            <person name="Goeker M."/>
        </authorList>
    </citation>
    <scope>NUCLEOTIDE SEQUENCE [LARGE SCALE GENOMIC DNA]</scope>
    <source>
        <strain evidence="4 5">DSM 19377</strain>
    </source>
</reference>
<feature type="domain" description="Fumarylacetoacetase-like C-terminal" evidence="3">
    <location>
        <begin position="80"/>
        <end position="286"/>
    </location>
</feature>
<dbReference type="OrthoDB" id="9805307at2"/>
<dbReference type="AlphaFoldDB" id="A0A4R2P4R7"/>
<name>A0A4R2P4R7_9BACL</name>
<dbReference type="InterPro" id="IPR011234">
    <property type="entry name" value="Fumarylacetoacetase-like_C"/>
</dbReference>
<dbReference type="SUPFAM" id="SSF56529">
    <property type="entry name" value="FAH"/>
    <property type="match status" value="1"/>
</dbReference>
<dbReference type="Proteomes" id="UP000295416">
    <property type="component" value="Unassembled WGS sequence"/>
</dbReference>
<dbReference type="GO" id="GO:0016853">
    <property type="term" value="F:isomerase activity"/>
    <property type="evidence" value="ECO:0007669"/>
    <property type="project" value="UniProtKB-ARBA"/>
</dbReference>
<keyword evidence="5" id="KW-1185">Reference proteome</keyword>
<evidence type="ECO:0000313" key="5">
    <source>
        <dbReference type="Proteomes" id="UP000295416"/>
    </source>
</evidence>
<evidence type="ECO:0000313" key="4">
    <source>
        <dbReference type="EMBL" id="TCP29647.1"/>
    </source>
</evidence>
<gene>
    <name evidence="4" type="ORF">EV207_109101</name>
</gene>
<dbReference type="InterPro" id="IPR051121">
    <property type="entry name" value="FAH"/>
</dbReference>
<evidence type="ECO:0000256" key="1">
    <source>
        <dbReference type="ARBA" id="ARBA00010211"/>
    </source>
</evidence>
<dbReference type="PANTHER" id="PTHR42796">
    <property type="entry name" value="FUMARYLACETOACETATE HYDROLASE DOMAIN-CONTAINING PROTEIN 2A-RELATED"/>
    <property type="match status" value="1"/>
</dbReference>
<evidence type="ECO:0000256" key="2">
    <source>
        <dbReference type="ARBA" id="ARBA00022723"/>
    </source>
</evidence>
<sequence length="287" mass="32219">MKFVSYSNNSKEHLGLKEDKGILPIGKLLNDENIRIDKVIHNPEKISQIKQLLNNESISDSDYISEESVTFLPSVPEPKKIICIGKNYAEHAKETNDDIPEEPIVFSKFSDSAAAHMEDVPLPDKSDKVDYEAELAVIIGKRAEKVLEEEALQYVFGYSNANDLSARDLQFKSGQWLLGKTCPKFAPIGPYLITADEVGDPQNLNIRLFLNGEERQSSNTKHMIFTVKYLIHYLSQYMVLSPGDVILSGTPEGVILGHPDEKQSWLKPGDEVYVEIDKLGVLKNTLK</sequence>
<comment type="caution">
    <text evidence="4">The sequence shown here is derived from an EMBL/GenBank/DDBJ whole genome shotgun (WGS) entry which is preliminary data.</text>
</comment>
<dbReference type="Pfam" id="PF01557">
    <property type="entry name" value="FAA_hydrolase"/>
    <property type="match status" value="1"/>
</dbReference>
<dbReference type="EMBL" id="SLXK01000009">
    <property type="protein sequence ID" value="TCP29647.1"/>
    <property type="molecule type" value="Genomic_DNA"/>
</dbReference>
<dbReference type="GO" id="GO:0046872">
    <property type="term" value="F:metal ion binding"/>
    <property type="evidence" value="ECO:0007669"/>
    <property type="project" value="UniProtKB-KW"/>
</dbReference>
<accession>A0A4R2P4R7</accession>
<keyword evidence="2" id="KW-0479">Metal-binding</keyword>